<dbReference type="Pfam" id="PF02595">
    <property type="entry name" value="Gly_kinase"/>
    <property type="match status" value="1"/>
</dbReference>
<dbReference type="PANTHER" id="PTHR21599:SF0">
    <property type="entry name" value="GLYCERATE KINASE"/>
    <property type="match status" value="1"/>
</dbReference>
<comment type="similarity">
    <text evidence="1 4">Belongs to the glycerate kinase type-1 family.</text>
</comment>
<dbReference type="EMBL" id="DYWQ01000087">
    <property type="protein sequence ID" value="HJF45241.1"/>
    <property type="molecule type" value="Genomic_DNA"/>
</dbReference>
<name>A0A921GFV1_9ACTN</name>
<gene>
    <name evidence="5" type="ORF">K8U72_05590</name>
</gene>
<dbReference type="RefSeq" id="WP_274959067.1">
    <property type="nucleotide sequence ID" value="NZ_DYWQ01000087.1"/>
</dbReference>
<reference evidence="5" key="1">
    <citation type="journal article" date="2021" name="PeerJ">
        <title>Extensive microbial diversity within the chicken gut microbiome revealed by metagenomics and culture.</title>
        <authorList>
            <person name="Gilroy R."/>
            <person name="Ravi A."/>
            <person name="Getino M."/>
            <person name="Pursley I."/>
            <person name="Horton D.L."/>
            <person name="Alikhan N.F."/>
            <person name="Baker D."/>
            <person name="Gharbi K."/>
            <person name="Hall N."/>
            <person name="Watson M."/>
            <person name="Adriaenssens E.M."/>
            <person name="Foster-Nyarko E."/>
            <person name="Jarju S."/>
            <person name="Secka A."/>
            <person name="Antonio M."/>
            <person name="Oren A."/>
            <person name="Chaudhuri R.R."/>
            <person name="La Ragione R."/>
            <person name="Hildebrand F."/>
            <person name="Pallen M.J."/>
        </authorList>
    </citation>
    <scope>NUCLEOTIDE SEQUENCE</scope>
    <source>
        <strain evidence="5">CHK124-7917</strain>
    </source>
</reference>
<dbReference type="GO" id="GO:0008887">
    <property type="term" value="F:glycerate kinase activity"/>
    <property type="evidence" value="ECO:0007669"/>
    <property type="project" value="UniProtKB-UniRule"/>
</dbReference>
<comment type="caution">
    <text evidence="5">The sequence shown here is derived from an EMBL/GenBank/DDBJ whole genome shotgun (WGS) entry which is preliminary data.</text>
</comment>
<evidence type="ECO:0000256" key="2">
    <source>
        <dbReference type="ARBA" id="ARBA00022679"/>
    </source>
</evidence>
<dbReference type="PIRSF" id="PIRSF006078">
    <property type="entry name" value="GlxK"/>
    <property type="match status" value="1"/>
</dbReference>
<keyword evidence="3 4" id="KW-0418">Kinase</keyword>
<sequence>MRIVVASDSFKGTLSSVEIARLVAEEAPGVIPGAEVDAVLMADGGEGTAGVLASACGGKIREVDALDPLGRPVRASYALLGSGRAAVEVAAASGLPLLAPEERHAGRTTSFGTGQLILDALDQGCDSITLALGGSATNDCGTGILRALGARFLSVEGEGLEGTGDELGRISRIDLSGLDERVGRTEFHVMCDVDNPLTGPDGAAAVYGPQKGAGPKDVARLDAGMHRYAAVIRDQLGIDVENVPGSGAAGGIGACCVAFFGATLVPGVERVASLVGLEGRLADADLCITGEGRLDAQSIRGKVVAGVARACARAGVPCVAITGSLDLGAPEPPGLAAVVPTAVDPDLGLAHSLEHAEELYRLAVRRALGLVFLGASLRA</sequence>
<keyword evidence="2 4" id="KW-0808">Transferase</keyword>
<dbReference type="InterPro" id="IPR004381">
    <property type="entry name" value="Glycerate_kinase"/>
</dbReference>
<dbReference type="InterPro" id="IPR018197">
    <property type="entry name" value="Glycerate_kinase_RE-like"/>
</dbReference>
<dbReference type="PANTHER" id="PTHR21599">
    <property type="entry name" value="GLYCERATE KINASE"/>
    <property type="match status" value="1"/>
</dbReference>
<dbReference type="SUPFAM" id="SSF110738">
    <property type="entry name" value="Glycerate kinase I"/>
    <property type="match status" value="1"/>
</dbReference>
<evidence type="ECO:0000313" key="5">
    <source>
        <dbReference type="EMBL" id="HJF45241.1"/>
    </source>
</evidence>
<dbReference type="Gene3D" id="3.90.1510.10">
    <property type="entry name" value="Glycerate kinase, domain 2"/>
    <property type="match status" value="1"/>
</dbReference>
<proteinExistence type="inferred from homology"/>
<dbReference type="InterPro" id="IPR018193">
    <property type="entry name" value="Glyc_kinase_flavodox-like_fold"/>
</dbReference>
<evidence type="ECO:0000256" key="4">
    <source>
        <dbReference type="PIRNR" id="PIRNR006078"/>
    </source>
</evidence>
<dbReference type="Gene3D" id="3.40.50.10350">
    <property type="entry name" value="Glycerate kinase, domain 1"/>
    <property type="match status" value="1"/>
</dbReference>
<dbReference type="AlphaFoldDB" id="A0A921GFV1"/>
<evidence type="ECO:0000313" key="6">
    <source>
        <dbReference type="Proteomes" id="UP000697330"/>
    </source>
</evidence>
<evidence type="ECO:0000256" key="3">
    <source>
        <dbReference type="ARBA" id="ARBA00022777"/>
    </source>
</evidence>
<organism evidence="5 6">
    <name type="scientific">Thermophilibacter provencensis</name>
    <dbReference type="NCBI Taxonomy" id="1852386"/>
    <lineage>
        <taxon>Bacteria</taxon>
        <taxon>Bacillati</taxon>
        <taxon>Actinomycetota</taxon>
        <taxon>Coriobacteriia</taxon>
        <taxon>Coriobacteriales</taxon>
        <taxon>Atopobiaceae</taxon>
        <taxon>Thermophilibacter</taxon>
    </lineage>
</organism>
<accession>A0A921GFV1</accession>
<protein>
    <submittedName>
        <fullName evidence="5">Glycerate kinase</fullName>
    </submittedName>
</protein>
<reference evidence="5" key="2">
    <citation type="submission" date="2021-09" db="EMBL/GenBank/DDBJ databases">
        <authorList>
            <person name="Gilroy R."/>
        </authorList>
    </citation>
    <scope>NUCLEOTIDE SEQUENCE</scope>
    <source>
        <strain evidence="5">CHK124-7917</strain>
    </source>
</reference>
<dbReference type="NCBIfam" id="TIGR00045">
    <property type="entry name" value="glycerate kinase"/>
    <property type="match status" value="1"/>
</dbReference>
<dbReference type="GO" id="GO:0031388">
    <property type="term" value="P:organic acid phosphorylation"/>
    <property type="evidence" value="ECO:0007669"/>
    <property type="project" value="UniProtKB-UniRule"/>
</dbReference>
<dbReference type="Proteomes" id="UP000697330">
    <property type="component" value="Unassembled WGS sequence"/>
</dbReference>
<dbReference type="InterPro" id="IPR036129">
    <property type="entry name" value="Glycerate_kinase_sf"/>
</dbReference>
<evidence type="ECO:0000256" key="1">
    <source>
        <dbReference type="ARBA" id="ARBA00006284"/>
    </source>
</evidence>